<feature type="chain" id="PRO_5042525970" evidence="3">
    <location>
        <begin position="21"/>
        <end position="489"/>
    </location>
</feature>
<keyword evidence="2" id="KW-0812">Transmembrane</keyword>
<keyword evidence="5" id="KW-1185">Reference proteome</keyword>
<keyword evidence="2" id="KW-1133">Transmembrane helix</keyword>
<reference evidence="4" key="1">
    <citation type="submission" date="2023-10" db="EMBL/GenBank/DDBJ databases">
        <authorList>
            <person name="Hackl T."/>
        </authorList>
    </citation>
    <scope>NUCLEOTIDE SEQUENCE</scope>
</reference>
<dbReference type="AlphaFoldDB" id="A0AAI8VY14"/>
<evidence type="ECO:0000256" key="1">
    <source>
        <dbReference type="SAM" id="MobiDB-lite"/>
    </source>
</evidence>
<feature type="region of interest" description="Disordered" evidence="1">
    <location>
        <begin position="421"/>
        <end position="444"/>
    </location>
</feature>
<protein>
    <submittedName>
        <fullName evidence="4">Uu.00g009540.m01.CDS01</fullName>
    </submittedName>
</protein>
<proteinExistence type="predicted"/>
<sequence length="489" mass="50659">MRLDVSLFGLLTCLLGLAVADYPTRPPAQGEETDDDDTATVTTASASSNSIVSLASALPTPAVFPEDSGNRTLQFVKGDGISELTVTAVNLVKFRGDEVIARAEFTTATTPSTNASLDKRDDDLDDRSLLPPLPLATGNDSVILAFTTQKDIYEKHINEALYLEFQWENSTSSGSSFSPVLAIYSTYDGDAGALQALQETGKMDGEPAKPESITGSADDSNPTTAPSTGAATSTPTSEASGNQQGVEDSSSSSSSSGGGGLSDGAIAGIAVGCTLAGLALLGGVLPWFFCFRRRRRGRNHRNKAGFATDSGSRAMMFGKEITSESTTHSTYGGADDGASGRGITLDGHVASTPGGRPSLALDLDHDAYATPYSDRVPTPPAAVALPGTAVAATHRESTADPSMMNRHDSGVGSGVGIGVGIGSGTGSVTSPQSPTPPGNSRLDSRLNSRYAHLVEEGMTEDEIRQLEAEERHLDAAIEDAGRYSSRGTR</sequence>
<dbReference type="EMBL" id="CAUWAG010000020">
    <property type="protein sequence ID" value="CAJ2512835.1"/>
    <property type="molecule type" value="Genomic_DNA"/>
</dbReference>
<evidence type="ECO:0000313" key="5">
    <source>
        <dbReference type="Proteomes" id="UP001295740"/>
    </source>
</evidence>
<dbReference type="Proteomes" id="UP001295740">
    <property type="component" value="Unassembled WGS sequence"/>
</dbReference>
<feature type="signal peptide" evidence="3">
    <location>
        <begin position="1"/>
        <end position="20"/>
    </location>
</feature>
<comment type="caution">
    <text evidence="4">The sequence shown here is derived from an EMBL/GenBank/DDBJ whole genome shotgun (WGS) entry which is preliminary data.</text>
</comment>
<keyword evidence="3" id="KW-0732">Signal</keyword>
<evidence type="ECO:0000256" key="3">
    <source>
        <dbReference type="SAM" id="SignalP"/>
    </source>
</evidence>
<gene>
    <name evidence="4" type="ORF">KHLLAP_LOCUS13303</name>
</gene>
<evidence type="ECO:0000256" key="2">
    <source>
        <dbReference type="SAM" id="Phobius"/>
    </source>
</evidence>
<keyword evidence="2" id="KW-0472">Membrane</keyword>
<accession>A0AAI8VY14</accession>
<organism evidence="4 5">
    <name type="scientific">Anthostomella pinea</name>
    <dbReference type="NCBI Taxonomy" id="933095"/>
    <lineage>
        <taxon>Eukaryota</taxon>
        <taxon>Fungi</taxon>
        <taxon>Dikarya</taxon>
        <taxon>Ascomycota</taxon>
        <taxon>Pezizomycotina</taxon>
        <taxon>Sordariomycetes</taxon>
        <taxon>Xylariomycetidae</taxon>
        <taxon>Xylariales</taxon>
        <taxon>Xylariaceae</taxon>
        <taxon>Anthostomella</taxon>
    </lineage>
</organism>
<feature type="transmembrane region" description="Helical" evidence="2">
    <location>
        <begin position="265"/>
        <end position="291"/>
    </location>
</feature>
<feature type="region of interest" description="Disordered" evidence="1">
    <location>
        <begin position="202"/>
        <end position="260"/>
    </location>
</feature>
<feature type="compositionally biased region" description="Low complexity" evidence="1">
    <location>
        <begin position="222"/>
        <end position="237"/>
    </location>
</feature>
<name>A0AAI8VY14_9PEZI</name>
<feature type="compositionally biased region" description="Polar residues" evidence="1">
    <location>
        <begin position="238"/>
        <end position="247"/>
    </location>
</feature>
<evidence type="ECO:0000313" key="4">
    <source>
        <dbReference type="EMBL" id="CAJ2512835.1"/>
    </source>
</evidence>